<gene>
    <name evidence="4" type="ORF">SCHCODRAFT_17801</name>
</gene>
<protein>
    <recommendedName>
        <fullName evidence="3">Brl1/Brr6 domain-containing protein</fullName>
    </recommendedName>
</protein>
<accession>D8QKL4</accession>
<name>D8QKL4_SCHCM</name>
<dbReference type="eggNOG" id="KOG4503">
    <property type="taxonomic scope" value="Eukaryota"/>
</dbReference>
<keyword evidence="2" id="KW-0472">Membrane</keyword>
<dbReference type="OMA" id="HPHIPRI"/>
<dbReference type="InterPro" id="IPR040202">
    <property type="entry name" value="Brl1/Brr6"/>
</dbReference>
<feature type="transmembrane region" description="Helical" evidence="2">
    <location>
        <begin position="178"/>
        <end position="201"/>
    </location>
</feature>
<keyword evidence="5" id="KW-1185">Reference proteome</keyword>
<dbReference type="AlphaFoldDB" id="D8QKL4"/>
<dbReference type="Pfam" id="PF10104">
    <property type="entry name" value="Brr6_like_C_C"/>
    <property type="match status" value="1"/>
</dbReference>
<evidence type="ECO:0000259" key="3">
    <source>
        <dbReference type="SMART" id="SM01042"/>
    </source>
</evidence>
<dbReference type="GO" id="GO:0055088">
    <property type="term" value="P:lipid homeostasis"/>
    <property type="evidence" value="ECO:0007669"/>
    <property type="project" value="InterPro"/>
</dbReference>
<feature type="domain" description="Brl1/Brr6" evidence="3">
    <location>
        <begin position="180"/>
        <end position="311"/>
    </location>
</feature>
<feature type="region of interest" description="Disordered" evidence="1">
    <location>
        <begin position="341"/>
        <end position="374"/>
    </location>
</feature>
<keyword evidence="2" id="KW-0812">Transmembrane</keyword>
<dbReference type="GO" id="GO:0031965">
    <property type="term" value="C:nuclear membrane"/>
    <property type="evidence" value="ECO:0007669"/>
    <property type="project" value="InterPro"/>
</dbReference>
<dbReference type="PANTHER" id="PTHR28136:SF1">
    <property type="entry name" value="NUCLEUS EXPORT PROTEIN BRL1"/>
    <property type="match status" value="1"/>
</dbReference>
<dbReference type="PANTHER" id="PTHR28136">
    <property type="entry name" value="NUCLEUS EXPORT PROTEIN BRR6"/>
    <property type="match status" value="1"/>
</dbReference>
<dbReference type="Proteomes" id="UP000007431">
    <property type="component" value="Unassembled WGS sequence"/>
</dbReference>
<dbReference type="SMART" id="SM01042">
    <property type="entry name" value="Brr6_like_C_C"/>
    <property type="match status" value="1"/>
</dbReference>
<dbReference type="GO" id="GO:0006998">
    <property type="term" value="P:nuclear envelope organization"/>
    <property type="evidence" value="ECO:0007669"/>
    <property type="project" value="InterPro"/>
</dbReference>
<organism evidence="5">
    <name type="scientific">Schizophyllum commune (strain H4-8 / FGSC 9210)</name>
    <name type="common">Split gill fungus</name>
    <dbReference type="NCBI Taxonomy" id="578458"/>
    <lineage>
        <taxon>Eukaryota</taxon>
        <taxon>Fungi</taxon>
        <taxon>Dikarya</taxon>
        <taxon>Basidiomycota</taxon>
        <taxon>Agaricomycotina</taxon>
        <taxon>Agaricomycetes</taxon>
        <taxon>Agaricomycetidae</taxon>
        <taxon>Agaricales</taxon>
        <taxon>Schizophyllaceae</taxon>
        <taxon>Schizophyllum</taxon>
    </lineage>
</organism>
<feature type="compositionally biased region" description="Polar residues" evidence="1">
    <location>
        <begin position="7"/>
        <end position="21"/>
    </location>
</feature>
<evidence type="ECO:0000256" key="1">
    <source>
        <dbReference type="SAM" id="MobiDB-lite"/>
    </source>
</evidence>
<dbReference type="InParanoid" id="D8QKL4"/>
<dbReference type="EMBL" id="GL377316">
    <property type="protein sequence ID" value="EFI91732.1"/>
    <property type="molecule type" value="Genomic_DNA"/>
</dbReference>
<feature type="transmembrane region" description="Helical" evidence="2">
    <location>
        <begin position="289"/>
        <end position="310"/>
    </location>
</feature>
<feature type="compositionally biased region" description="Basic and acidic residues" evidence="1">
    <location>
        <begin position="117"/>
        <end position="128"/>
    </location>
</feature>
<feature type="compositionally biased region" description="Polar residues" evidence="1">
    <location>
        <begin position="155"/>
        <end position="166"/>
    </location>
</feature>
<dbReference type="HOGENOM" id="CLU_040960_1_1_1"/>
<proteinExistence type="predicted"/>
<evidence type="ECO:0000313" key="5">
    <source>
        <dbReference type="Proteomes" id="UP000007431"/>
    </source>
</evidence>
<keyword evidence="2" id="KW-1133">Transmembrane helix</keyword>
<sequence length="374" mass="42174">MDFEYTNRPSSNTPPAWSTPQKRSHEALNPSQPPFPSSPLAPNFGSNQNIPFIFPTPRHEPPPMQSWVPPTGFSAGQAFPQPEVHDVDMAEASPSRPEDTRPVAAGALRRVYKARQKSRDTRIARVRDNDDEDESEDSDEEEKGGRLRVRRAKGAQQTSNHFTLNMPSPEAPKSETPYILLGYLQFFFNLSLVLVFLYLLVQFILTVQRDVEHQISEYSMDVVREITLCVAQYKNNFCHSPIPAMATQCAQWKTCMDRDPTKIGRARVSAELIAEVVNSFVEPISWKTLAFTVVSLTFLTVFINALLSLYRARIQPPPAHPAHAPPYVAAPYPFLGAPQPEWTARPPWRKGEEEEEEAPSRRRRIEGGAAVKVK</sequence>
<dbReference type="VEuPathDB" id="FungiDB:SCHCODRAFT_02521002"/>
<feature type="compositionally biased region" description="Acidic residues" evidence="1">
    <location>
        <begin position="129"/>
        <end position="142"/>
    </location>
</feature>
<feature type="region of interest" description="Disordered" evidence="1">
    <location>
        <begin position="1"/>
        <end position="169"/>
    </location>
</feature>
<evidence type="ECO:0000313" key="4">
    <source>
        <dbReference type="EMBL" id="EFI91732.1"/>
    </source>
</evidence>
<dbReference type="InterPro" id="IPR018767">
    <property type="entry name" value="Brl1/Brr6_dom"/>
</dbReference>
<evidence type="ECO:0000256" key="2">
    <source>
        <dbReference type="SAM" id="Phobius"/>
    </source>
</evidence>
<reference evidence="4 5" key="1">
    <citation type="journal article" date="2010" name="Nat. Biotechnol.">
        <title>Genome sequence of the model mushroom Schizophyllum commune.</title>
        <authorList>
            <person name="Ohm R.A."/>
            <person name="de Jong J.F."/>
            <person name="Lugones L.G."/>
            <person name="Aerts A."/>
            <person name="Kothe E."/>
            <person name="Stajich J.E."/>
            <person name="de Vries R.P."/>
            <person name="Record E."/>
            <person name="Levasseur A."/>
            <person name="Baker S.E."/>
            <person name="Bartholomew K.A."/>
            <person name="Coutinho P.M."/>
            <person name="Erdmann S."/>
            <person name="Fowler T.J."/>
            <person name="Gathman A.C."/>
            <person name="Lombard V."/>
            <person name="Henrissat B."/>
            <person name="Knabe N."/>
            <person name="Kuees U."/>
            <person name="Lilly W.W."/>
            <person name="Lindquist E."/>
            <person name="Lucas S."/>
            <person name="Magnuson J.K."/>
            <person name="Piumi F."/>
            <person name="Raudaskoski M."/>
            <person name="Salamov A."/>
            <person name="Schmutz J."/>
            <person name="Schwarze F.W.M.R."/>
            <person name="vanKuyk P.A."/>
            <person name="Horton J.S."/>
            <person name="Grigoriev I.V."/>
            <person name="Woesten H.A.B."/>
        </authorList>
    </citation>
    <scope>NUCLEOTIDE SEQUENCE [LARGE SCALE GENOMIC DNA]</scope>
    <source>
        <strain evidence="5">H4-8 / FGSC 9210</strain>
    </source>
</reference>